<evidence type="ECO:0000256" key="1">
    <source>
        <dbReference type="SAM" id="MobiDB-lite"/>
    </source>
</evidence>
<feature type="region of interest" description="Disordered" evidence="1">
    <location>
        <begin position="1"/>
        <end position="67"/>
    </location>
</feature>
<sequence>MRNPFAETESDDREDPIDPIDGANRGEGEEAELDGRWKTSSKHPNRTAKTQTSSKIPNGQQKPKHCH</sequence>
<accession>A0A5N6RLQ3</accession>
<dbReference type="AlphaFoldDB" id="A0A5N6RLQ3"/>
<gene>
    <name evidence="2" type="ORF">FH972_018358</name>
</gene>
<evidence type="ECO:0000313" key="2">
    <source>
        <dbReference type="EMBL" id="KAE8100462.1"/>
    </source>
</evidence>
<keyword evidence="3" id="KW-1185">Reference proteome</keyword>
<evidence type="ECO:0000313" key="3">
    <source>
        <dbReference type="Proteomes" id="UP000327013"/>
    </source>
</evidence>
<dbReference type="Proteomes" id="UP000327013">
    <property type="component" value="Chromosome 7"/>
</dbReference>
<proteinExistence type="predicted"/>
<feature type="compositionally biased region" description="Basic and acidic residues" evidence="1">
    <location>
        <begin position="24"/>
        <end position="37"/>
    </location>
</feature>
<feature type="compositionally biased region" description="Polar residues" evidence="1">
    <location>
        <begin position="47"/>
        <end position="61"/>
    </location>
</feature>
<dbReference type="EMBL" id="CM017327">
    <property type="protein sequence ID" value="KAE8100462.1"/>
    <property type="molecule type" value="Genomic_DNA"/>
</dbReference>
<protein>
    <submittedName>
        <fullName evidence="2">Uncharacterized protein</fullName>
    </submittedName>
</protein>
<name>A0A5N6RLQ3_9ROSI</name>
<organism evidence="2 3">
    <name type="scientific">Carpinus fangiana</name>
    <dbReference type="NCBI Taxonomy" id="176857"/>
    <lineage>
        <taxon>Eukaryota</taxon>
        <taxon>Viridiplantae</taxon>
        <taxon>Streptophyta</taxon>
        <taxon>Embryophyta</taxon>
        <taxon>Tracheophyta</taxon>
        <taxon>Spermatophyta</taxon>
        <taxon>Magnoliopsida</taxon>
        <taxon>eudicotyledons</taxon>
        <taxon>Gunneridae</taxon>
        <taxon>Pentapetalae</taxon>
        <taxon>rosids</taxon>
        <taxon>fabids</taxon>
        <taxon>Fagales</taxon>
        <taxon>Betulaceae</taxon>
        <taxon>Carpinus</taxon>
    </lineage>
</organism>
<reference evidence="2 3" key="1">
    <citation type="submission" date="2019-06" db="EMBL/GenBank/DDBJ databases">
        <title>A chromosomal-level reference genome of Carpinus fangiana (Coryloideae, Betulaceae).</title>
        <authorList>
            <person name="Yang X."/>
            <person name="Wang Z."/>
            <person name="Zhang L."/>
            <person name="Hao G."/>
            <person name="Liu J."/>
            <person name="Yang Y."/>
        </authorList>
    </citation>
    <scope>NUCLEOTIDE SEQUENCE [LARGE SCALE GENOMIC DNA]</scope>
    <source>
        <strain evidence="2">Cfa_2016G</strain>
        <tissue evidence="2">Leaf</tissue>
    </source>
</reference>
<feature type="compositionally biased region" description="Acidic residues" evidence="1">
    <location>
        <begin position="8"/>
        <end position="18"/>
    </location>
</feature>